<protein>
    <submittedName>
        <fullName evidence="1">Uncharacterized protein</fullName>
    </submittedName>
</protein>
<dbReference type="RefSeq" id="WP_167703797.1">
    <property type="nucleotide sequence ID" value="NZ_CP118168.1"/>
</dbReference>
<dbReference type="AlphaFoldDB" id="A0A968GGG6"/>
<comment type="caution">
    <text evidence="1">The sequence shown here is derived from an EMBL/GenBank/DDBJ whole genome shotgun (WGS) entry which is preliminary data.</text>
</comment>
<dbReference type="Proteomes" id="UP000752013">
    <property type="component" value="Unassembled WGS sequence"/>
</dbReference>
<accession>A0A968GGG6</accession>
<reference evidence="1" key="1">
    <citation type="submission" date="2020-03" db="EMBL/GenBank/DDBJ databases">
        <title>Spirochaetal bacteria isolated from arthropods constitute a novel genus Entomospira genus novum within the order Spirochaetales.</title>
        <authorList>
            <person name="Grana-Miraglia L."/>
            <person name="Sikutova S."/>
            <person name="Fingerle V."/>
            <person name="Sing A."/>
            <person name="Castillo-Ramirez S."/>
            <person name="Margos G."/>
            <person name="Rudolf I."/>
        </authorList>
    </citation>
    <scope>NUCLEOTIDE SEQUENCE</scope>
    <source>
        <strain evidence="1">BR208</strain>
    </source>
</reference>
<dbReference type="EMBL" id="JAATLK010000001">
    <property type="protein sequence ID" value="NIZ47381.1"/>
    <property type="molecule type" value="Genomic_DNA"/>
</dbReference>
<organism evidence="1 2">
    <name type="scientific">Entomospira nematocerorum</name>
    <dbReference type="NCBI Taxonomy" id="2719987"/>
    <lineage>
        <taxon>Bacteria</taxon>
        <taxon>Pseudomonadati</taxon>
        <taxon>Spirochaetota</taxon>
        <taxon>Spirochaetia</taxon>
        <taxon>Spirochaetales</taxon>
        <taxon>Spirochaetaceae</taxon>
        <taxon>Entomospira</taxon>
    </lineage>
</organism>
<gene>
    <name evidence="1" type="ORF">HCT46_05585</name>
</gene>
<evidence type="ECO:0000313" key="1">
    <source>
        <dbReference type="EMBL" id="NIZ47381.1"/>
    </source>
</evidence>
<name>A0A968GGG6_9SPIO</name>
<sequence>MQEKTRYSSIDDYCNQFGINQVDARIRLLLLQSSNAHRVLQLLDKYDLSSVSHWHIWYYFAHYQRDNDAGALKKAHDIALQKNYQDDPWLLHIIGRYAYEFAGYPLVGLRYLRRAIAVAPIFIWQSEYAILCYYTNQISEAQQYLAFLINRGYHRKNGYLFSLYIDVLIRAEEFPLILSLYRSYKPLRKLPMRDLLIFFKLEELFGDKIYASKLAKRLYIGRAYLDETNYAFLLLYFLKKKNYRYVDVLYQDCRSNHSLSILARVLYAMHYKLQDVYGEREWYRQVFRIYSFIDHSFLLYINSGMIELHHLAKKLQQNMAKKEGMPLHYDLYALWQRYGVELFFLGERPLLSTQFIRSLYHLQTGQYALTDMQLHGIWLTYQSRFFFLTKNTLPFGYYLLRAELAAKRKQWRLATRYYHKSLSRFPREVYQQNEYRSWLFVEIVAMLFRALLQYLHINKIMKKSHLFVNFYPEHLPFIIHKAHVAKIQNKIEEMSLWQLQIEQQLQKRLKSL</sequence>
<evidence type="ECO:0000313" key="2">
    <source>
        <dbReference type="Proteomes" id="UP000752013"/>
    </source>
</evidence>
<proteinExistence type="predicted"/>
<keyword evidence="2" id="KW-1185">Reference proteome</keyword>